<dbReference type="EMBL" id="LR134377">
    <property type="protein sequence ID" value="VEH06220.1"/>
    <property type="molecule type" value="Genomic_DNA"/>
</dbReference>
<evidence type="ECO:0000259" key="3">
    <source>
        <dbReference type="Pfam" id="PF19407"/>
    </source>
</evidence>
<accession>A0A0F6R1P2</accession>
<organism evidence="4 6">
    <name type="scientific">Corynebacterium kutscheri</name>
    <dbReference type="NCBI Taxonomy" id="35755"/>
    <lineage>
        <taxon>Bacteria</taxon>
        <taxon>Bacillati</taxon>
        <taxon>Actinomycetota</taxon>
        <taxon>Actinomycetes</taxon>
        <taxon>Mycobacteriales</taxon>
        <taxon>Corynebacteriaceae</taxon>
        <taxon>Corynebacterium</taxon>
    </lineage>
</organism>
<feature type="transmembrane region" description="Helical" evidence="2">
    <location>
        <begin position="389"/>
        <end position="413"/>
    </location>
</feature>
<dbReference type="Pfam" id="PF19407">
    <property type="entry name" value="DUF5979"/>
    <property type="match status" value="2"/>
</dbReference>
<evidence type="ECO:0000313" key="5">
    <source>
        <dbReference type="EMBL" id="VEH06220.1"/>
    </source>
</evidence>
<dbReference type="Proteomes" id="UP000033457">
    <property type="component" value="Chromosome"/>
</dbReference>
<evidence type="ECO:0000313" key="4">
    <source>
        <dbReference type="EMBL" id="AKE41985.1"/>
    </source>
</evidence>
<dbReference type="EMBL" id="CP011312">
    <property type="protein sequence ID" value="AKE41985.1"/>
    <property type="molecule type" value="Genomic_DNA"/>
</dbReference>
<keyword evidence="2" id="KW-0812">Transmembrane</keyword>
<evidence type="ECO:0000313" key="7">
    <source>
        <dbReference type="Proteomes" id="UP000271380"/>
    </source>
</evidence>
<keyword evidence="2" id="KW-0472">Membrane</keyword>
<gene>
    <name evidence="5" type="ORF">NCTC949_01013</name>
    <name evidence="4" type="ORF">UL82_09225</name>
</gene>
<dbReference type="HOGENOM" id="CLU_650052_0_0_11"/>
<feature type="region of interest" description="Disordered" evidence="1">
    <location>
        <begin position="65"/>
        <end position="97"/>
    </location>
</feature>
<feature type="domain" description="DUF5979" evidence="3">
    <location>
        <begin position="129"/>
        <end position="196"/>
    </location>
</feature>
<keyword evidence="2" id="KW-1133">Transmembrane helix</keyword>
<evidence type="ECO:0000256" key="1">
    <source>
        <dbReference type="SAM" id="MobiDB-lite"/>
    </source>
</evidence>
<evidence type="ECO:0000313" key="6">
    <source>
        <dbReference type="Proteomes" id="UP000033457"/>
    </source>
</evidence>
<reference evidence="4 6" key="1">
    <citation type="journal article" date="2015" name="Genome Announc.">
        <title>Complete Genome Sequence of Corynebacterium kutscheri DSM 20755, a Corynebacterial Type Strain with Remarkably Low G+C Content of Chromosomal DNA.</title>
        <authorList>
            <person name="Ruckert C."/>
            <person name="Albersmeier A."/>
            <person name="Winkler A."/>
            <person name="Tauch A."/>
        </authorList>
    </citation>
    <scope>NUCLEOTIDE SEQUENCE [LARGE SCALE GENOMIC DNA]</scope>
    <source>
        <strain evidence="4 6">DSM 20755</strain>
    </source>
</reference>
<feature type="domain" description="DUF5979" evidence="3">
    <location>
        <begin position="248"/>
        <end position="367"/>
    </location>
</feature>
<dbReference type="InterPro" id="IPR046022">
    <property type="entry name" value="DUF5979"/>
</dbReference>
<evidence type="ECO:0000256" key="2">
    <source>
        <dbReference type="SAM" id="Phobius"/>
    </source>
</evidence>
<dbReference type="KEGG" id="cku:UL82_09225"/>
<reference evidence="5 7" key="2">
    <citation type="submission" date="2018-12" db="EMBL/GenBank/DDBJ databases">
        <authorList>
            <consortium name="Pathogen Informatics"/>
        </authorList>
    </citation>
    <scope>NUCLEOTIDE SEQUENCE [LARGE SCALE GENOMIC DNA]</scope>
    <source>
        <strain evidence="5 7">NCTC949</strain>
    </source>
</reference>
<feature type="compositionally biased region" description="Polar residues" evidence="1">
    <location>
        <begin position="87"/>
        <end position="96"/>
    </location>
</feature>
<feature type="region of interest" description="Disordered" evidence="1">
    <location>
        <begin position="366"/>
        <end position="387"/>
    </location>
</feature>
<dbReference type="AlphaFoldDB" id="A0A0F6R1P2"/>
<protein>
    <submittedName>
        <fullName evidence="5">Secreted LPxTG protein</fullName>
    </submittedName>
</protein>
<sequence length="422" mass="45730">MNQVEFSAAQKRVGKRLVVLTSAVSLSASLLTVAGAQQAAYADESASISQGGITSITEKTTVDPVGKVKDSLPNGTTPLPEVPLNTPGKSMDNSLDNGGHTEIISRFDAMKDSGKKTPEKDAEEFTTSFKLKNAVYGGGDEAWNKEHTFKWQCGENGAKKEGTVKLKGDEEKEITGLSEGVSCLVKHETADTKQKDFEYNLNWDLIAVDGDHSSGENRADEFRPGDGVVLTAQHLYVKPGQKEKLSGFRVKKLVSTDHDAANKLHGKMYSFDWQCQDGDNKYKGSFKLLDQKEIEIPHISPTAVCSVVEKDAPKIDGYVSSVNWSVSTIKGEEEKEEKKEGPKVADEFLIGEKDKPLTTVIATNTYTKGSKPVPPTKDPKPNPGNGSSFGSSALGILGIILAAITAGGLGYLFTMFKHHFRW</sequence>
<dbReference type="RefSeq" id="WP_046440529.1">
    <property type="nucleotide sequence ID" value="NZ_CP011312.1"/>
</dbReference>
<dbReference type="Proteomes" id="UP000271380">
    <property type="component" value="Chromosome"/>
</dbReference>
<name>A0A0F6R1P2_9CORY</name>
<proteinExistence type="predicted"/>
<keyword evidence="6" id="KW-1185">Reference proteome</keyword>